<keyword evidence="1" id="KW-0812">Transmembrane</keyword>
<protein>
    <submittedName>
        <fullName evidence="4">Acyltransferase</fullName>
    </submittedName>
</protein>
<feature type="domain" description="SGNH" evidence="3">
    <location>
        <begin position="392"/>
        <end position="605"/>
    </location>
</feature>
<gene>
    <name evidence="4" type="ORF">G8E00_15535</name>
</gene>
<feature type="transmembrane region" description="Helical" evidence="1">
    <location>
        <begin position="30"/>
        <end position="51"/>
    </location>
</feature>
<evidence type="ECO:0000256" key="1">
    <source>
        <dbReference type="SAM" id="Phobius"/>
    </source>
</evidence>
<evidence type="ECO:0000313" key="5">
    <source>
        <dbReference type="Proteomes" id="UP000502297"/>
    </source>
</evidence>
<organism evidence="4 5">
    <name type="scientific">Acinetobacter shaoyimingii</name>
    <dbReference type="NCBI Taxonomy" id="2715164"/>
    <lineage>
        <taxon>Bacteria</taxon>
        <taxon>Pseudomonadati</taxon>
        <taxon>Pseudomonadota</taxon>
        <taxon>Gammaproteobacteria</taxon>
        <taxon>Moraxellales</taxon>
        <taxon>Moraxellaceae</taxon>
        <taxon>Acinetobacter</taxon>
    </lineage>
</organism>
<dbReference type="GO" id="GO:0016747">
    <property type="term" value="F:acyltransferase activity, transferring groups other than amino-acyl groups"/>
    <property type="evidence" value="ECO:0007669"/>
    <property type="project" value="InterPro"/>
</dbReference>
<dbReference type="InterPro" id="IPR050879">
    <property type="entry name" value="Acyltransferase_3"/>
</dbReference>
<dbReference type="PANTHER" id="PTHR23028:SF53">
    <property type="entry name" value="ACYL_TRANSF_3 DOMAIN-CONTAINING PROTEIN"/>
    <property type="match status" value="1"/>
</dbReference>
<dbReference type="Proteomes" id="UP000502297">
    <property type="component" value="Chromosome"/>
</dbReference>
<sequence length="620" mass="72164">MRFRTDINGLRAYAVLAVIVFHFNRQWLPGGFAGVDVFFVISGYLMTSIIFRGFEENKFSIRKFLSARVKRIIPALLFLVTILMIFGYFFLGPIAYSSLAKHSGSSLLFFSNIVYWNESGYFDALAREKFLLHTWSLSVEWQFYVIYPIVLFILFKYFNKEIVKKIIVISAVLAVIFSIYASQRWSIASYFLLSTRGWEMLLGGIAFLYSFELKKQSLKIFLEILGITFLFVSFFIFTENTIWPGYAALLPTLGAFILIQANNQKSIFTNNIVFQKLGLWSYSLYLWHWSILSISNYFSYKINFFTFCLVTLVCGIVSYYFIEKRQFSPRSIIYSVVVVLFIILIIYKSNGASFRVDSKFKLTQQQFRNQYEGHLNRPNNVEVTYFNSSEKDFEYILLGNSHARHFFSYINDDHLKLAEITLDGCLSTKNFFATYDQERCSKMYDLAMSFIKNHPHKKVIISYQFPHVAINRTTKSLDHEFIDAFFNQELDDMVSSILNSNATVYLIGRTQGTEKSLYACLGEKQLMLPKKLMAPCKVQEPFKIIEDNEKLKHYVQHKQSNQVRYIDPNAVLCEKAQCRTLNQDREPIYTDTSHLSIYGANIVGRYIFDEIEKNEGSAKN</sequence>
<feature type="transmembrane region" description="Helical" evidence="1">
    <location>
        <begin position="243"/>
        <end position="259"/>
    </location>
</feature>
<keyword evidence="4" id="KW-0808">Transferase</keyword>
<dbReference type="PANTHER" id="PTHR23028">
    <property type="entry name" value="ACETYLTRANSFERASE"/>
    <property type="match status" value="1"/>
</dbReference>
<dbReference type="GO" id="GO:0009103">
    <property type="term" value="P:lipopolysaccharide biosynthetic process"/>
    <property type="evidence" value="ECO:0007669"/>
    <property type="project" value="TreeGrafter"/>
</dbReference>
<dbReference type="EMBL" id="CP049801">
    <property type="protein sequence ID" value="QIO07245.1"/>
    <property type="molecule type" value="Genomic_DNA"/>
</dbReference>
<evidence type="ECO:0000313" key="4">
    <source>
        <dbReference type="EMBL" id="QIO07245.1"/>
    </source>
</evidence>
<name>A0A6G8RZF5_9GAMM</name>
<dbReference type="InterPro" id="IPR002656">
    <property type="entry name" value="Acyl_transf_3_dom"/>
</dbReference>
<feature type="transmembrane region" description="Helical" evidence="1">
    <location>
        <begin position="7"/>
        <end position="24"/>
    </location>
</feature>
<evidence type="ECO:0000259" key="2">
    <source>
        <dbReference type="Pfam" id="PF01757"/>
    </source>
</evidence>
<dbReference type="AlphaFoldDB" id="A0A6G8RZF5"/>
<dbReference type="Pfam" id="PF19040">
    <property type="entry name" value="SGNH"/>
    <property type="match status" value="1"/>
</dbReference>
<keyword evidence="1" id="KW-0472">Membrane</keyword>
<feature type="transmembrane region" description="Helical" evidence="1">
    <location>
        <begin position="165"/>
        <end position="181"/>
    </location>
</feature>
<dbReference type="RefSeq" id="WP_166226099.1">
    <property type="nucleotide sequence ID" value="NZ_CP049801.1"/>
</dbReference>
<feature type="transmembrane region" description="Helical" evidence="1">
    <location>
        <begin position="141"/>
        <end position="158"/>
    </location>
</feature>
<feature type="transmembrane region" description="Helical" evidence="1">
    <location>
        <begin position="331"/>
        <end position="347"/>
    </location>
</feature>
<keyword evidence="5" id="KW-1185">Reference proteome</keyword>
<feature type="transmembrane region" description="Helical" evidence="1">
    <location>
        <begin position="220"/>
        <end position="237"/>
    </location>
</feature>
<feature type="transmembrane region" description="Helical" evidence="1">
    <location>
        <begin position="304"/>
        <end position="322"/>
    </location>
</feature>
<dbReference type="KEGG" id="asha:G8E00_15535"/>
<reference evidence="4 5" key="1">
    <citation type="submission" date="2020-03" db="EMBL/GenBank/DDBJ databases">
        <authorList>
            <person name="Zhu W."/>
        </authorList>
    </citation>
    <scope>NUCLEOTIDE SEQUENCE [LARGE SCALE GENOMIC DNA]</scope>
    <source>
        <strain evidence="4 5">323-1</strain>
    </source>
</reference>
<feature type="transmembrane region" description="Helical" evidence="1">
    <location>
        <begin position="72"/>
        <end position="91"/>
    </location>
</feature>
<evidence type="ECO:0000259" key="3">
    <source>
        <dbReference type="Pfam" id="PF19040"/>
    </source>
</evidence>
<keyword evidence="4" id="KW-0012">Acyltransferase</keyword>
<dbReference type="Pfam" id="PF01757">
    <property type="entry name" value="Acyl_transf_3"/>
    <property type="match status" value="1"/>
</dbReference>
<accession>A0A6G8RZF5</accession>
<proteinExistence type="predicted"/>
<dbReference type="GO" id="GO:0016020">
    <property type="term" value="C:membrane"/>
    <property type="evidence" value="ECO:0007669"/>
    <property type="project" value="TreeGrafter"/>
</dbReference>
<feature type="domain" description="Acyltransferase 3" evidence="2">
    <location>
        <begin position="6"/>
        <end position="320"/>
    </location>
</feature>
<dbReference type="InterPro" id="IPR043968">
    <property type="entry name" value="SGNH"/>
</dbReference>
<keyword evidence="1" id="KW-1133">Transmembrane helix</keyword>
<feature type="transmembrane region" description="Helical" evidence="1">
    <location>
        <begin position="187"/>
        <end position="208"/>
    </location>
</feature>